<feature type="domain" description="SLH" evidence="2">
    <location>
        <begin position="82"/>
        <end position="145"/>
    </location>
</feature>
<dbReference type="PANTHER" id="PTHR43308:SF5">
    <property type="entry name" value="S-LAYER PROTEIN _ PEPTIDOGLYCAN ENDO-BETA-N-ACETYLGLUCOSAMINIDASE"/>
    <property type="match status" value="1"/>
</dbReference>
<accession>A0A4R3L0Y6</accession>
<evidence type="ECO:0000313" key="3">
    <source>
        <dbReference type="EMBL" id="TCS91701.1"/>
    </source>
</evidence>
<keyword evidence="1" id="KW-0812">Transmembrane</keyword>
<dbReference type="AlphaFoldDB" id="A0A4R3L0Y6"/>
<keyword evidence="4" id="KW-1185">Reference proteome</keyword>
<dbReference type="GO" id="GO:0004040">
    <property type="term" value="F:amidase activity"/>
    <property type="evidence" value="ECO:0007669"/>
    <property type="project" value="InterPro"/>
</dbReference>
<sequence>MNKKNILNMAIMSFIIILFNSTFSFAMVSDIESHWAKKEIAYLIERGDVQGYNDGTFKPNKNITRAEFFKMTNNVYGFKEVSEVSFKDVKKDDWYFEEVGKAIAAGYIGGYEDGTIRPNKPITREEAAKIIVIASELKEKIEDIDLNFVDSHEIGSWAKNYVKTMKSQGYMKGYEDGTFRPKRQITRGETAKIFADIIKNANDNQTGDLDINDTLEIANEEDMIKPVEPIKIISKHEEFIKLANELPNPNDIKEIVATDKIKVENLRKLYNSLTQEDIEKISKNIIHKFEEVEAKIESLKTPIKLKSQVSMEQAQVWAIRKGAHKRFIDIAPYYWEYGRLTGINPEILYAQAAKETNFGRYTGQVKPEMNNWAGIKIADSIGDNTYDHEIFSTPEDGVRAHFNHIGLYCGIDPIGDPHSRWYKTKTASWAGNIQYVEDLGERWAPHPDYGISIMRDYVSNIYKTSFSSIEDLNIALEFSQKFDELEEYDESIIDEVIKQYNFLTENQKALIPYNINEKIDEINKVNISKK</sequence>
<dbReference type="InterPro" id="IPR001119">
    <property type="entry name" value="SLH_dom"/>
</dbReference>
<dbReference type="PROSITE" id="PS51272">
    <property type="entry name" value="SLH"/>
    <property type="match status" value="3"/>
</dbReference>
<evidence type="ECO:0000256" key="1">
    <source>
        <dbReference type="SAM" id="Phobius"/>
    </source>
</evidence>
<proteinExistence type="predicted"/>
<organism evidence="3 4">
    <name type="scientific">Keratinibaculum paraultunense</name>
    <dbReference type="NCBI Taxonomy" id="1278232"/>
    <lineage>
        <taxon>Bacteria</taxon>
        <taxon>Bacillati</taxon>
        <taxon>Bacillota</taxon>
        <taxon>Tissierellia</taxon>
        <taxon>Tissierellales</taxon>
        <taxon>Tepidimicrobiaceae</taxon>
        <taxon>Keratinibaculum</taxon>
    </lineage>
</organism>
<evidence type="ECO:0000313" key="4">
    <source>
        <dbReference type="Proteomes" id="UP000294567"/>
    </source>
</evidence>
<dbReference type="EMBL" id="SMAE01000001">
    <property type="protein sequence ID" value="TCS91701.1"/>
    <property type="molecule type" value="Genomic_DNA"/>
</dbReference>
<dbReference type="InterPro" id="IPR051465">
    <property type="entry name" value="Cell_Envelope_Struct_Comp"/>
</dbReference>
<dbReference type="RefSeq" id="WP_132025533.1">
    <property type="nucleotide sequence ID" value="NZ_CP068564.1"/>
</dbReference>
<keyword evidence="1" id="KW-0472">Membrane</keyword>
<gene>
    <name evidence="3" type="ORF">EDD65_101204</name>
</gene>
<dbReference type="Pfam" id="PF00395">
    <property type="entry name" value="SLH"/>
    <property type="match status" value="3"/>
</dbReference>
<reference evidence="3 4" key="1">
    <citation type="submission" date="2019-03" db="EMBL/GenBank/DDBJ databases">
        <title>Genomic Encyclopedia of Type Strains, Phase IV (KMG-IV): sequencing the most valuable type-strain genomes for metagenomic binning, comparative biology and taxonomic classification.</title>
        <authorList>
            <person name="Goeker M."/>
        </authorList>
    </citation>
    <scope>NUCLEOTIDE SEQUENCE [LARGE SCALE GENOMIC DNA]</scope>
    <source>
        <strain evidence="3 4">DSM 26752</strain>
    </source>
</reference>
<dbReference type="PANTHER" id="PTHR43308">
    <property type="entry name" value="OUTER MEMBRANE PROTEIN ALPHA-RELATED"/>
    <property type="match status" value="1"/>
</dbReference>
<name>A0A4R3L0Y6_9FIRM</name>
<evidence type="ECO:0000259" key="2">
    <source>
        <dbReference type="PROSITE" id="PS51272"/>
    </source>
</evidence>
<dbReference type="Proteomes" id="UP000294567">
    <property type="component" value="Unassembled WGS sequence"/>
</dbReference>
<comment type="caution">
    <text evidence="3">The sequence shown here is derived from an EMBL/GenBank/DDBJ whole genome shotgun (WGS) entry which is preliminary data.</text>
</comment>
<feature type="domain" description="SLH" evidence="2">
    <location>
        <begin position="20"/>
        <end position="81"/>
    </location>
</feature>
<dbReference type="OrthoDB" id="174569at2"/>
<dbReference type="Gene3D" id="1.10.530.10">
    <property type="match status" value="1"/>
</dbReference>
<dbReference type="InterPro" id="IPR002901">
    <property type="entry name" value="MGlyc_endo_b_GlcNAc-like_dom"/>
</dbReference>
<keyword evidence="1" id="KW-1133">Transmembrane helix</keyword>
<feature type="transmembrane region" description="Helical" evidence="1">
    <location>
        <begin position="6"/>
        <end position="28"/>
    </location>
</feature>
<dbReference type="Pfam" id="PF01832">
    <property type="entry name" value="Glucosaminidase"/>
    <property type="match status" value="1"/>
</dbReference>
<protein>
    <submittedName>
        <fullName evidence="3">S-layer family protein</fullName>
    </submittedName>
</protein>
<feature type="domain" description="SLH" evidence="2">
    <location>
        <begin position="146"/>
        <end position="208"/>
    </location>
</feature>